<accession>A0A5B2XD95</accession>
<keyword evidence="3" id="KW-1003">Cell membrane</keyword>
<name>A0A5B2XD95_9PSEU</name>
<comment type="subcellular location">
    <subcellularLocation>
        <location evidence="1">Cell membrane</location>
        <topology evidence="1">Multi-pass membrane protein</topology>
    </subcellularLocation>
</comment>
<keyword evidence="4 7" id="KW-0812">Transmembrane</keyword>
<feature type="transmembrane region" description="Helical" evidence="7">
    <location>
        <begin position="208"/>
        <end position="229"/>
    </location>
</feature>
<feature type="transmembrane region" description="Helical" evidence="7">
    <location>
        <begin position="48"/>
        <end position="73"/>
    </location>
</feature>
<evidence type="ECO:0000256" key="1">
    <source>
        <dbReference type="ARBA" id="ARBA00004651"/>
    </source>
</evidence>
<evidence type="ECO:0000256" key="7">
    <source>
        <dbReference type="SAM" id="Phobius"/>
    </source>
</evidence>
<dbReference type="Proteomes" id="UP000323454">
    <property type="component" value="Unassembled WGS sequence"/>
</dbReference>
<keyword evidence="9" id="KW-1185">Reference proteome</keyword>
<evidence type="ECO:0000256" key="4">
    <source>
        <dbReference type="ARBA" id="ARBA00022692"/>
    </source>
</evidence>
<feature type="transmembrane region" description="Helical" evidence="7">
    <location>
        <begin position="290"/>
        <end position="316"/>
    </location>
</feature>
<reference evidence="8 9" key="2">
    <citation type="submission" date="2019-09" db="EMBL/GenBank/DDBJ databases">
        <authorList>
            <person name="Jin C."/>
        </authorList>
    </citation>
    <scope>NUCLEOTIDE SEQUENCE [LARGE SCALE GENOMIC DNA]</scope>
    <source>
        <strain evidence="8 9">AN110305</strain>
    </source>
</reference>
<feature type="transmembrane region" description="Helical" evidence="7">
    <location>
        <begin position="21"/>
        <end position="42"/>
    </location>
</feature>
<feature type="transmembrane region" description="Helical" evidence="7">
    <location>
        <begin position="176"/>
        <end position="196"/>
    </location>
</feature>
<evidence type="ECO:0000313" key="9">
    <source>
        <dbReference type="Proteomes" id="UP000323454"/>
    </source>
</evidence>
<gene>
    <name evidence="8" type="ORF">F0L68_18280</name>
</gene>
<feature type="transmembrane region" description="Helical" evidence="7">
    <location>
        <begin position="151"/>
        <end position="170"/>
    </location>
</feature>
<reference evidence="8 9" key="1">
    <citation type="submission" date="2019-09" db="EMBL/GenBank/DDBJ databases">
        <title>Goodfellowia gen. nov., a new genus of the Pseudonocardineae related to Actinoalloteichus, containing Goodfellowia coeruleoviolacea gen. nov., comb. nov. gen. nov., comb. nov.</title>
        <authorList>
            <person name="Labeda D."/>
        </authorList>
    </citation>
    <scope>NUCLEOTIDE SEQUENCE [LARGE SCALE GENOMIC DNA]</scope>
    <source>
        <strain evidence="8 9">AN110305</strain>
    </source>
</reference>
<organism evidence="8 9">
    <name type="scientific">Solihabitans fulvus</name>
    <dbReference type="NCBI Taxonomy" id="1892852"/>
    <lineage>
        <taxon>Bacteria</taxon>
        <taxon>Bacillati</taxon>
        <taxon>Actinomycetota</taxon>
        <taxon>Actinomycetes</taxon>
        <taxon>Pseudonocardiales</taxon>
        <taxon>Pseudonocardiaceae</taxon>
        <taxon>Solihabitans</taxon>
    </lineage>
</organism>
<feature type="transmembrane region" description="Helical" evidence="7">
    <location>
        <begin position="365"/>
        <end position="383"/>
    </location>
</feature>
<feature type="transmembrane region" description="Helical" evidence="7">
    <location>
        <begin position="120"/>
        <end position="139"/>
    </location>
</feature>
<evidence type="ECO:0000256" key="3">
    <source>
        <dbReference type="ARBA" id="ARBA00022475"/>
    </source>
</evidence>
<evidence type="ECO:0000313" key="8">
    <source>
        <dbReference type="EMBL" id="KAA2261176.1"/>
    </source>
</evidence>
<feature type="transmembrane region" description="Helical" evidence="7">
    <location>
        <begin position="85"/>
        <end position="108"/>
    </location>
</feature>
<dbReference type="PANTHER" id="PTHR30250:SF10">
    <property type="entry name" value="LIPOPOLYSACCHARIDE BIOSYNTHESIS PROTEIN WZXC"/>
    <property type="match status" value="1"/>
</dbReference>
<proteinExistence type="inferred from homology"/>
<evidence type="ECO:0000256" key="2">
    <source>
        <dbReference type="ARBA" id="ARBA00007430"/>
    </source>
</evidence>
<dbReference type="GO" id="GO:0005886">
    <property type="term" value="C:plasma membrane"/>
    <property type="evidence" value="ECO:0007669"/>
    <property type="project" value="UniProtKB-SubCell"/>
</dbReference>
<dbReference type="PANTHER" id="PTHR30250">
    <property type="entry name" value="PST FAMILY PREDICTED COLANIC ACID TRANSPORTER"/>
    <property type="match status" value="1"/>
</dbReference>
<dbReference type="Pfam" id="PF13440">
    <property type="entry name" value="Polysacc_synt_3"/>
    <property type="match status" value="1"/>
</dbReference>
<dbReference type="OrthoDB" id="9770347at2"/>
<dbReference type="EMBL" id="VUOB01000030">
    <property type="protein sequence ID" value="KAA2261176.1"/>
    <property type="molecule type" value="Genomic_DNA"/>
</dbReference>
<comment type="caution">
    <text evidence="8">The sequence shown here is derived from an EMBL/GenBank/DDBJ whole genome shotgun (WGS) entry which is preliminary data.</text>
</comment>
<protein>
    <submittedName>
        <fullName evidence="8">Oligosaccharide flippase family protein</fullName>
    </submittedName>
</protein>
<feature type="transmembrane region" description="Helical" evidence="7">
    <location>
        <begin position="241"/>
        <end position="261"/>
    </location>
</feature>
<feature type="transmembrane region" description="Helical" evidence="7">
    <location>
        <begin position="446"/>
        <end position="465"/>
    </location>
</feature>
<feature type="transmembrane region" description="Helical" evidence="7">
    <location>
        <begin position="389"/>
        <end position="406"/>
    </location>
</feature>
<evidence type="ECO:0000256" key="6">
    <source>
        <dbReference type="ARBA" id="ARBA00023136"/>
    </source>
</evidence>
<keyword evidence="6 7" id="KW-0472">Membrane</keyword>
<feature type="transmembrane region" description="Helical" evidence="7">
    <location>
        <begin position="328"/>
        <end position="353"/>
    </location>
</feature>
<keyword evidence="5 7" id="KW-1133">Transmembrane helix</keyword>
<feature type="transmembrane region" description="Helical" evidence="7">
    <location>
        <begin position="418"/>
        <end position="440"/>
    </location>
</feature>
<sequence length="490" mass="50222">MTAEASGELAGRFRRGLWLSLLNTMISRLVTFALGVLLARLLTPDQFGAYATALVVQMFLLVLNDLGVGASLIRRVGAVERMLPTAWTMSVGGGAVCAVVAALGSGAFASALGSPQSAGVIQLMSLNILINGFASVPASLLKRELQQGKRLIADSIGLVVNVALTTSLALSGAGPWSLAIGHITAGTLVAVLLMAFTKCWPRFGFDRAFGREVASVGAAMAGSSVLLIALQSAPQAVTGRLLGATAIGYFFIANNVANWPIQIVSTTLERVALATFSRTRDSGGDLSETAAAMFGLVAGTVLIAGTSLAVLATPILGTVYGKTWLPAASMLAGLALANVARIIAELVFNLLVAANSMLISLLPQLAWLVVLVPASVVGARLWGFEGIGWAQAAVGFAWAIPMNLWCARRAGVRVGRVLRAMVTPAVIAVLLGVVLLALHAASSSRLLTLAIGAPITAAALAAGYWRMRATVAGGFGGGAATQVEANVGQA</sequence>
<dbReference type="InterPro" id="IPR050833">
    <property type="entry name" value="Poly_Biosynth_Transport"/>
</dbReference>
<dbReference type="AlphaFoldDB" id="A0A5B2XD95"/>
<evidence type="ECO:0000256" key="5">
    <source>
        <dbReference type="ARBA" id="ARBA00022989"/>
    </source>
</evidence>
<comment type="similarity">
    <text evidence="2">Belongs to the polysaccharide synthase family.</text>
</comment>
<dbReference type="RefSeq" id="WP_149850807.1">
    <property type="nucleotide sequence ID" value="NZ_VUOB01000030.1"/>
</dbReference>